<evidence type="ECO:0000313" key="9">
    <source>
        <dbReference type="Proteomes" id="UP000799771"/>
    </source>
</evidence>
<comment type="subcellular location">
    <subcellularLocation>
        <location evidence="1">Membrane</location>
        <topology evidence="1">Multi-pass membrane protein</topology>
    </subcellularLocation>
</comment>
<evidence type="ECO:0000256" key="2">
    <source>
        <dbReference type="ARBA" id="ARBA00022692"/>
    </source>
</evidence>
<feature type="region of interest" description="Disordered" evidence="5">
    <location>
        <begin position="245"/>
        <end position="290"/>
    </location>
</feature>
<dbReference type="GO" id="GO:0007189">
    <property type="term" value="P:adenylate cyclase-activating G protein-coupled receptor signaling pathway"/>
    <property type="evidence" value="ECO:0007669"/>
    <property type="project" value="TreeGrafter"/>
</dbReference>
<evidence type="ECO:0000256" key="4">
    <source>
        <dbReference type="ARBA" id="ARBA00023136"/>
    </source>
</evidence>
<dbReference type="Proteomes" id="UP000799771">
    <property type="component" value="Unassembled WGS sequence"/>
</dbReference>
<keyword evidence="4 6" id="KW-0472">Membrane</keyword>
<organism evidence="8 9">
    <name type="scientific">Dothidotthia symphoricarpi CBS 119687</name>
    <dbReference type="NCBI Taxonomy" id="1392245"/>
    <lineage>
        <taxon>Eukaryota</taxon>
        <taxon>Fungi</taxon>
        <taxon>Dikarya</taxon>
        <taxon>Ascomycota</taxon>
        <taxon>Pezizomycotina</taxon>
        <taxon>Dothideomycetes</taxon>
        <taxon>Pleosporomycetidae</taxon>
        <taxon>Pleosporales</taxon>
        <taxon>Dothidotthiaceae</taxon>
        <taxon>Dothidotthia</taxon>
    </lineage>
</organism>
<evidence type="ECO:0000256" key="6">
    <source>
        <dbReference type="SAM" id="Phobius"/>
    </source>
</evidence>
<evidence type="ECO:0000256" key="1">
    <source>
        <dbReference type="ARBA" id="ARBA00004141"/>
    </source>
</evidence>
<feature type="transmembrane region" description="Helical" evidence="6">
    <location>
        <begin position="20"/>
        <end position="40"/>
    </location>
</feature>
<sequence length="507" mass="56914">MVSFTARQLKAIEVSERTMSVLSLLGSLFIISTFLLCNQYRKPINRLVFYATWGNIMANVATLMSTSAIPKDPNEFTALCEFQGVLIQWFMMADSLWVFCMALNVMLVFFHGYGSHQLRCLEKWYLLFAYGIPSVPALIYIFLDHYGSRRIIGPATIWCWVREEVAWMRIAFFYAPVWVCVSATLAIYVVTGFRIFKRRAILRSFSRQSRYPPTVNEYAIEGSLANPFTVGNNIVVTTQIEYENHPHNPSSWPTSSDIENRSASSFSSTRNLSPISPVEESPSRVSAEAHTSHIHWEIGASLEAQDGPHKHHGHTRSGYSATVSAANRLEVSAPTPPGSSPAAPKHSNIRLRNVDGHDAAFAYLKVAFLMFVALIVVWVPSTINRLEQFVYRDQPRNLSYGLNLASALVLPLQGFWNAMIYISTTWPECKRACRHIRSRITGTAPRYQSSQHTYCEDTMTSSRKTQDSDAEIPLEEMLKQGGQVCSSPVSVPDSVAATKPHLNPEPS</sequence>
<feature type="compositionally biased region" description="Low complexity" evidence="5">
    <location>
        <begin position="484"/>
        <end position="495"/>
    </location>
</feature>
<feature type="transmembrane region" description="Helical" evidence="6">
    <location>
        <begin position="47"/>
        <end position="69"/>
    </location>
</feature>
<feature type="transmembrane region" description="Helical" evidence="6">
    <location>
        <begin position="124"/>
        <end position="143"/>
    </location>
</feature>
<evidence type="ECO:0000313" key="8">
    <source>
        <dbReference type="EMBL" id="KAF2132074.1"/>
    </source>
</evidence>
<dbReference type="InterPro" id="IPR017981">
    <property type="entry name" value="GPCR_2-like_7TM"/>
</dbReference>
<keyword evidence="2 6" id="KW-0812">Transmembrane</keyword>
<accession>A0A6A6AMB9</accession>
<dbReference type="GeneID" id="54405211"/>
<evidence type="ECO:0000259" key="7">
    <source>
        <dbReference type="PROSITE" id="PS50261"/>
    </source>
</evidence>
<dbReference type="GO" id="GO:0005886">
    <property type="term" value="C:plasma membrane"/>
    <property type="evidence" value="ECO:0007669"/>
    <property type="project" value="TreeGrafter"/>
</dbReference>
<feature type="domain" description="G-protein coupled receptors family 2 profile 2" evidence="7">
    <location>
        <begin position="9"/>
        <end position="199"/>
    </location>
</feature>
<feature type="region of interest" description="Disordered" evidence="5">
    <location>
        <begin position="481"/>
        <end position="507"/>
    </location>
</feature>
<dbReference type="OrthoDB" id="18453at2759"/>
<dbReference type="AlphaFoldDB" id="A0A6A6AMB9"/>
<dbReference type="Pfam" id="PF05462">
    <property type="entry name" value="Dicty_CAR"/>
    <property type="match status" value="1"/>
</dbReference>
<dbReference type="GO" id="GO:0004930">
    <property type="term" value="F:G protein-coupled receptor activity"/>
    <property type="evidence" value="ECO:0007669"/>
    <property type="project" value="TreeGrafter"/>
</dbReference>
<protein>
    <recommendedName>
        <fullName evidence="7">G-protein coupled receptors family 2 profile 2 domain-containing protein</fullName>
    </recommendedName>
</protein>
<keyword evidence="3 6" id="KW-1133">Transmembrane helix</keyword>
<keyword evidence="9" id="KW-1185">Reference proteome</keyword>
<dbReference type="PANTHER" id="PTHR23112">
    <property type="entry name" value="G PROTEIN-COUPLED RECEPTOR 157-RELATED"/>
    <property type="match status" value="1"/>
</dbReference>
<feature type="transmembrane region" description="Helical" evidence="6">
    <location>
        <begin position="171"/>
        <end position="196"/>
    </location>
</feature>
<dbReference type="GO" id="GO:0007166">
    <property type="term" value="P:cell surface receptor signaling pathway"/>
    <property type="evidence" value="ECO:0007669"/>
    <property type="project" value="InterPro"/>
</dbReference>
<evidence type="ECO:0000256" key="3">
    <source>
        <dbReference type="ARBA" id="ARBA00022989"/>
    </source>
</evidence>
<feature type="transmembrane region" description="Helical" evidence="6">
    <location>
        <begin position="400"/>
        <end position="422"/>
    </location>
</feature>
<proteinExistence type="predicted"/>
<feature type="transmembrane region" description="Helical" evidence="6">
    <location>
        <begin position="89"/>
        <end position="112"/>
    </location>
</feature>
<name>A0A6A6AMB9_9PLEO</name>
<gene>
    <name evidence="8" type="ORF">P153DRAFT_310674</name>
</gene>
<dbReference type="RefSeq" id="XP_033526461.1">
    <property type="nucleotide sequence ID" value="XM_033664779.1"/>
</dbReference>
<dbReference type="SUPFAM" id="SSF81321">
    <property type="entry name" value="Family A G protein-coupled receptor-like"/>
    <property type="match status" value="1"/>
</dbReference>
<dbReference type="Gene3D" id="1.20.1070.10">
    <property type="entry name" value="Rhodopsin 7-helix transmembrane proteins"/>
    <property type="match status" value="1"/>
</dbReference>
<dbReference type="EMBL" id="ML977501">
    <property type="protein sequence ID" value="KAF2132074.1"/>
    <property type="molecule type" value="Genomic_DNA"/>
</dbReference>
<reference evidence="8" key="1">
    <citation type="journal article" date="2020" name="Stud. Mycol.">
        <title>101 Dothideomycetes genomes: a test case for predicting lifestyles and emergence of pathogens.</title>
        <authorList>
            <person name="Haridas S."/>
            <person name="Albert R."/>
            <person name="Binder M."/>
            <person name="Bloem J."/>
            <person name="Labutti K."/>
            <person name="Salamov A."/>
            <person name="Andreopoulos B."/>
            <person name="Baker S."/>
            <person name="Barry K."/>
            <person name="Bills G."/>
            <person name="Bluhm B."/>
            <person name="Cannon C."/>
            <person name="Castanera R."/>
            <person name="Culley D."/>
            <person name="Daum C."/>
            <person name="Ezra D."/>
            <person name="Gonzalez J."/>
            <person name="Henrissat B."/>
            <person name="Kuo A."/>
            <person name="Liang C."/>
            <person name="Lipzen A."/>
            <person name="Lutzoni F."/>
            <person name="Magnuson J."/>
            <person name="Mondo S."/>
            <person name="Nolan M."/>
            <person name="Ohm R."/>
            <person name="Pangilinan J."/>
            <person name="Park H.-J."/>
            <person name="Ramirez L."/>
            <person name="Alfaro M."/>
            <person name="Sun H."/>
            <person name="Tritt A."/>
            <person name="Yoshinaga Y."/>
            <person name="Zwiers L.-H."/>
            <person name="Turgeon B."/>
            <person name="Goodwin S."/>
            <person name="Spatafora J."/>
            <person name="Crous P."/>
            <person name="Grigoriev I."/>
        </authorList>
    </citation>
    <scope>NUCLEOTIDE SEQUENCE</scope>
    <source>
        <strain evidence="8">CBS 119687</strain>
    </source>
</reference>
<dbReference type="PROSITE" id="PS50261">
    <property type="entry name" value="G_PROTEIN_RECEP_F2_4"/>
    <property type="match status" value="1"/>
</dbReference>
<feature type="compositionally biased region" description="Polar residues" evidence="5">
    <location>
        <begin position="245"/>
        <end position="274"/>
    </location>
</feature>
<feature type="transmembrane region" description="Helical" evidence="6">
    <location>
        <begin position="360"/>
        <end position="380"/>
    </location>
</feature>
<dbReference type="PANTHER" id="PTHR23112:SF0">
    <property type="entry name" value="TRANSMEMBRANE PROTEIN 116"/>
    <property type="match status" value="1"/>
</dbReference>
<evidence type="ECO:0000256" key="5">
    <source>
        <dbReference type="SAM" id="MobiDB-lite"/>
    </source>
</evidence>